<reference evidence="2 3" key="1">
    <citation type="submission" date="2018-12" db="EMBL/GenBank/DDBJ databases">
        <title>Draft genome sequence of Xylaria grammica IHI A82.</title>
        <authorList>
            <person name="Buettner E."/>
            <person name="Kellner H."/>
        </authorList>
    </citation>
    <scope>NUCLEOTIDE SEQUENCE [LARGE SCALE GENOMIC DNA]</scope>
    <source>
        <strain evidence="2 3">IHI A82</strain>
    </source>
</reference>
<proteinExistence type="predicted"/>
<protein>
    <recommendedName>
        <fullName evidence="4">GH16 domain-containing protein</fullName>
    </recommendedName>
</protein>
<evidence type="ECO:0008006" key="4">
    <source>
        <dbReference type="Google" id="ProtNLM"/>
    </source>
</evidence>
<evidence type="ECO:0000256" key="1">
    <source>
        <dbReference type="SAM" id="MobiDB-lite"/>
    </source>
</evidence>
<comment type="caution">
    <text evidence="2">The sequence shown here is derived from an EMBL/GenBank/DDBJ whole genome shotgun (WGS) entry which is preliminary data.</text>
</comment>
<dbReference type="AlphaFoldDB" id="A0A439DAI3"/>
<organism evidence="2 3">
    <name type="scientific">Xylaria grammica</name>
    <dbReference type="NCBI Taxonomy" id="363999"/>
    <lineage>
        <taxon>Eukaryota</taxon>
        <taxon>Fungi</taxon>
        <taxon>Dikarya</taxon>
        <taxon>Ascomycota</taxon>
        <taxon>Pezizomycotina</taxon>
        <taxon>Sordariomycetes</taxon>
        <taxon>Xylariomycetidae</taxon>
        <taxon>Xylariales</taxon>
        <taxon>Xylariaceae</taxon>
        <taxon>Xylaria</taxon>
    </lineage>
</organism>
<dbReference type="EMBL" id="RYZI01000080">
    <property type="protein sequence ID" value="RWA11425.1"/>
    <property type="molecule type" value="Genomic_DNA"/>
</dbReference>
<feature type="region of interest" description="Disordered" evidence="1">
    <location>
        <begin position="1"/>
        <end position="27"/>
    </location>
</feature>
<keyword evidence="3" id="KW-1185">Reference proteome</keyword>
<dbReference type="Proteomes" id="UP000286045">
    <property type="component" value="Unassembled WGS sequence"/>
</dbReference>
<feature type="compositionally biased region" description="Basic residues" evidence="1">
    <location>
        <begin position="18"/>
        <end position="27"/>
    </location>
</feature>
<accession>A0A439DAI3</accession>
<sequence>MDTVEPTAVFGPGLNTTRQHHPRPRDRRRRCGGIFPLWNDGPTDDGSQFNEINFGYTVDGHLTDSQLLSESTRLGEGLEYDYEHVAFYSDGNLLHETTDTAPIPTDLMDLVLGPRIVAGGEQLTEFFLESFDWVEIE</sequence>
<name>A0A439DAI3_9PEZI</name>
<evidence type="ECO:0000313" key="2">
    <source>
        <dbReference type="EMBL" id="RWA11425.1"/>
    </source>
</evidence>
<evidence type="ECO:0000313" key="3">
    <source>
        <dbReference type="Proteomes" id="UP000286045"/>
    </source>
</evidence>
<gene>
    <name evidence="2" type="ORF">EKO27_g3672</name>
</gene>